<dbReference type="InterPro" id="IPR017907">
    <property type="entry name" value="Znf_RING_CS"/>
</dbReference>
<dbReference type="FunFam" id="3.30.40.10:FF:000019">
    <property type="entry name" value="RBR-type E3 ubiquitin transferase"/>
    <property type="match status" value="1"/>
</dbReference>
<proteinExistence type="inferred from homology"/>
<dbReference type="InterPro" id="IPR031127">
    <property type="entry name" value="E3_UB_ligase_RBR"/>
</dbReference>
<dbReference type="FunFam" id="1.20.120.1750:FF:000004">
    <property type="entry name" value="RBR-type E3 ubiquitin transferase"/>
    <property type="match status" value="1"/>
</dbReference>
<dbReference type="Pfam" id="PF19422">
    <property type="entry name" value="Ariadne"/>
    <property type="match status" value="1"/>
</dbReference>
<evidence type="ECO:0000256" key="13">
    <source>
        <dbReference type="SAM" id="Coils"/>
    </source>
</evidence>
<reference evidence="16" key="1">
    <citation type="journal article" date="2014" name="BMC Genomics">
        <title>Characterizing the developmental transcriptome of the oriental fruit fly, Bactrocera dorsalis (Diptera: Tephritidae) through comparative genomic analysis with Drosophila melanogaster utilizing modENCODE datasets.</title>
        <authorList>
            <person name="Geib S.M."/>
            <person name="Calla B."/>
            <person name="Hall B."/>
            <person name="Hou S."/>
            <person name="Manoukis N.C."/>
        </authorList>
    </citation>
    <scope>NUCLEOTIDE SEQUENCE</scope>
    <source>
        <strain evidence="16">Punador</strain>
    </source>
</reference>
<dbReference type="OrthoDB" id="10009520at2759"/>
<dbReference type="InterPro" id="IPR013083">
    <property type="entry name" value="Znf_RING/FYVE/PHD"/>
</dbReference>
<comment type="similarity">
    <text evidence="3">Belongs to the RBR family. Ariadne subfamily.</text>
</comment>
<keyword evidence="8 12" id="KW-0863">Zinc-finger</keyword>
<evidence type="ECO:0000256" key="11">
    <source>
        <dbReference type="ARBA" id="ARBA00023242"/>
    </source>
</evidence>
<dbReference type="EC" id="2.3.2.31" evidence="4"/>
<dbReference type="CDD" id="cd16773">
    <property type="entry name" value="RING-HC_RBR_TRIAD1"/>
    <property type="match status" value="1"/>
</dbReference>
<comment type="catalytic activity">
    <reaction evidence="1">
        <text>[E2 ubiquitin-conjugating enzyme]-S-ubiquitinyl-L-cysteine + [acceptor protein]-L-lysine = [E2 ubiquitin-conjugating enzyme]-L-cysteine + [acceptor protein]-N(6)-ubiquitinyl-L-lysine.</text>
        <dbReference type="EC" id="2.3.2.31"/>
    </reaction>
</comment>
<dbReference type="Gene3D" id="3.30.40.10">
    <property type="entry name" value="Zinc/RING finger domain, C3HC4 (zinc finger)"/>
    <property type="match status" value="1"/>
</dbReference>
<evidence type="ECO:0000256" key="1">
    <source>
        <dbReference type="ARBA" id="ARBA00001798"/>
    </source>
</evidence>
<dbReference type="PANTHER" id="PTHR11685">
    <property type="entry name" value="RBR FAMILY RING FINGER AND IBR DOMAIN-CONTAINING"/>
    <property type="match status" value="1"/>
</dbReference>
<dbReference type="InterPro" id="IPR044066">
    <property type="entry name" value="TRIAD_supradom"/>
</dbReference>
<sequence length="532" mass="60990">MSADSDMEYSDNDCEYDDYYNSGEDCDVERLDPKKTDPEYFEFVCLTVEEVEKLLNESVEKLNTILEITPSLAKVLLLEHQWDNQVVVDKYRKDANALLITARIKPPNPLLSIPDPLAPSTSKDAVVFGTSSSVSRSSSCSNDDSPRNALISLGICNTYNTVAPGGGIISQRCQMCPVCASSQMGDKFFSLSCGHAFCKDCWSTFFDTQIFQGISTQIGCMAPMCNVRVPEDLVLTLVTRPVMRDKYQQFAFKDYVKSHPELRFCPGPNCQIIVRSPEVCAKRVICTSCHTSFCFKCGMDYHAPTDCVVIKKWLTKCADDSETANYISANTKDCPKCHICIEKNGGCNHMLCFNCKHDFCWMCLGDWKTHGSEYYECSRYKDNPNIANESVHVQAREALKKYLHYYERWENHSKSLQLEQQTIDRLRDRINEKVMKGRGTWIDWQYLFNAAALLAKCRYTLQYTYPYAYFMESGSRKDLFEYQQAQLEAEIENLSWKIERAETTDLGDLENQMDIAEKRRTTLLKDFFPVDF</sequence>
<name>A0A034VM17_BACDO</name>
<gene>
    <name evidence="16" type="primary">ARI2</name>
</gene>
<feature type="domain" description="RING-type" evidence="15">
    <location>
        <begin position="172"/>
        <end position="381"/>
    </location>
</feature>
<dbReference type="GO" id="GO:0008270">
    <property type="term" value="F:zinc ion binding"/>
    <property type="evidence" value="ECO:0007669"/>
    <property type="project" value="UniProtKB-KW"/>
</dbReference>
<dbReference type="AlphaFoldDB" id="A0A034VM17"/>
<dbReference type="SUPFAM" id="SSF57850">
    <property type="entry name" value="RING/U-box"/>
    <property type="match status" value="3"/>
</dbReference>
<evidence type="ECO:0000256" key="2">
    <source>
        <dbReference type="ARBA" id="ARBA00004123"/>
    </source>
</evidence>
<dbReference type="GeneID" id="105224731"/>
<keyword evidence="10" id="KW-0862">Zinc</keyword>
<evidence type="ECO:0000259" key="15">
    <source>
        <dbReference type="PROSITE" id="PS51873"/>
    </source>
</evidence>
<dbReference type="Pfam" id="PF22191">
    <property type="entry name" value="IBR_1"/>
    <property type="match status" value="1"/>
</dbReference>
<evidence type="ECO:0000256" key="8">
    <source>
        <dbReference type="ARBA" id="ARBA00022771"/>
    </source>
</evidence>
<keyword evidence="9" id="KW-0833">Ubl conjugation pathway</keyword>
<dbReference type="SMART" id="SM00647">
    <property type="entry name" value="IBR"/>
    <property type="match status" value="2"/>
</dbReference>
<dbReference type="PROSITE" id="PS00518">
    <property type="entry name" value="ZF_RING_1"/>
    <property type="match status" value="1"/>
</dbReference>
<feature type="domain" description="RING-type" evidence="14">
    <location>
        <begin position="337"/>
        <end position="377"/>
    </location>
</feature>
<dbReference type="KEGG" id="bdr:105224731"/>
<evidence type="ECO:0000256" key="7">
    <source>
        <dbReference type="ARBA" id="ARBA00022737"/>
    </source>
</evidence>
<feature type="coiled-coil region" evidence="13">
    <location>
        <begin position="484"/>
        <end position="526"/>
    </location>
</feature>
<dbReference type="GO" id="GO:0005634">
    <property type="term" value="C:nucleus"/>
    <property type="evidence" value="ECO:0007669"/>
    <property type="project" value="UniProtKB-SubCell"/>
</dbReference>
<dbReference type="CTD" id="37542"/>
<evidence type="ECO:0000256" key="6">
    <source>
        <dbReference type="ARBA" id="ARBA00022723"/>
    </source>
</evidence>
<dbReference type="GO" id="GO:0061630">
    <property type="term" value="F:ubiquitin protein ligase activity"/>
    <property type="evidence" value="ECO:0007669"/>
    <property type="project" value="UniProtKB-EC"/>
</dbReference>
<keyword evidence="11" id="KW-0539">Nucleus</keyword>
<dbReference type="PROSITE" id="PS50089">
    <property type="entry name" value="ZF_RING_2"/>
    <property type="match status" value="2"/>
</dbReference>
<dbReference type="InterPro" id="IPR047556">
    <property type="entry name" value="Rcat_RBR_TRIAD1"/>
</dbReference>
<dbReference type="InterPro" id="IPR047555">
    <property type="entry name" value="BRcat_RBR_TRIAD1"/>
</dbReference>
<dbReference type="PROSITE" id="PS51873">
    <property type="entry name" value="TRIAD"/>
    <property type="match status" value="1"/>
</dbReference>
<dbReference type="GO" id="GO:0016567">
    <property type="term" value="P:protein ubiquitination"/>
    <property type="evidence" value="ECO:0007669"/>
    <property type="project" value="InterPro"/>
</dbReference>
<dbReference type="CDD" id="cd20344">
    <property type="entry name" value="BRcat_RBR_TRIAD1"/>
    <property type="match status" value="1"/>
</dbReference>
<dbReference type="EMBL" id="GAKP01016366">
    <property type="protein sequence ID" value="JAC42586.1"/>
    <property type="molecule type" value="Transcribed_RNA"/>
</dbReference>
<evidence type="ECO:0000256" key="12">
    <source>
        <dbReference type="PROSITE-ProRule" id="PRU00175"/>
    </source>
</evidence>
<protein>
    <recommendedName>
        <fullName evidence="4">RBR-type E3 ubiquitin transferase</fullName>
        <ecNumber evidence="4">2.3.2.31</ecNumber>
    </recommendedName>
</protein>
<evidence type="ECO:0000256" key="4">
    <source>
        <dbReference type="ARBA" id="ARBA00012251"/>
    </source>
</evidence>
<evidence type="ECO:0000256" key="10">
    <source>
        <dbReference type="ARBA" id="ARBA00022833"/>
    </source>
</evidence>
<dbReference type="RefSeq" id="XP_019845482.2">
    <property type="nucleotide sequence ID" value="XM_019989923.3"/>
</dbReference>
<dbReference type="Gene3D" id="1.20.120.1750">
    <property type="match status" value="1"/>
</dbReference>
<dbReference type="InterPro" id="IPR001841">
    <property type="entry name" value="Znf_RING"/>
</dbReference>
<organism evidence="16">
    <name type="scientific">Bactrocera dorsalis</name>
    <name type="common">Oriental fruit fly</name>
    <name type="synonym">Dacus dorsalis</name>
    <dbReference type="NCBI Taxonomy" id="27457"/>
    <lineage>
        <taxon>Eukaryota</taxon>
        <taxon>Metazoa</taxon>
        <taxon>Ecdysozoa</taxon>
        <taxon>Arthropoda</taxon>
        <taxon>Hexapoda</taxon>
        <taxon>Insecta</taxon>
        <taxon>Pterygota</taxon>
        <taxon>Neoptera</taxon>
        <taxon>Endopterygota</taxon>
        <taxon>Diptera</taxon>
        <taxon>Brachycera</taxon>
        <taxon>Muscomorpha</taxon>
        <taxon>Tephritoidea</taxon>
        <taxon>Tephritidae</taxon>
        <taxon>Bactrocera</taxon>
        <taxon>Bactrocera</taxon>
    </lineage>
</organism>
<dbReference type="EMBL" id="GAKP01016369">
    <property type="protein sequence ID" value="JAC42583.1"/>
    <property type="molecule type" value="Transcribed_RNA"/>
</dbReference>
<keyword evidence="6" id="KW-0479">Metal-binding</keyword>
<keyword evidence="13" id="KW-0175">Coiled coil</keyword>
<dbReference type="InterPro" id="IPR002867">
    <property type="entry name" value="IBR_dom"/>
</dbReference>
<dbReference type="CDD" id="cd20360">
    <property type="entry name" value="Rcat_RBR_TRIAD1"/>
    <property type="match status" value="1"/>
</dbReference>
<dbReference type="InterPro" id="IPR045840">
    <property type="entry name" value="Ariadne"/>
</dbReference>
<feature type="domain" description="RING-type" evidence="14">
    <location>
        <begin position="176"/>
        <end position="226"/>
    </location>
</feature>
<evidence type="ECO:0000256" key="5">
    <source>
        <dbReference type="ARBA" id="ARBA00022679"/>
    </source>
</evidence>
<keyword evidence="7" id="KW-0677">Repeat</keyword>
<dbReference type="Pfam" id="PF01485">
    <property type="entry name" value="IBR"/>
    <property type="match status" value="1"/>
</dbReference>
<evidence type="ECO:0000256" key="9">
    <source>
        <dbReference type="ARBA" id="ARBA00022786"/>
    </source>
</evidence>
<accession>A0A034VM17</accession>
<comment type="subcellular location">
    <subcellularLocation>
        <location evidence="2">Nucleus</location>
    </subcellularLocation>
</comment>
<dbReference type="SMART" id="SM00184">
    <property type="entry name" value="RING"/>
    <property type="match status" value="2"/>
</dbReference>
<evidence type="ECO:0000313" key="16">
    <source>
        <dbReference type="EMBL" id="JAC42583.1"/>
    </source>
</evidence>
<keyword evidence="5" id="KW-0808">Transferase</keyword>
<dbReference type="Pfam" id="PF26000">
    <property type="entry name" value="UBA_ARIH2_N"/>
    <property type="match status" value="1"/>
</dbReference>
<evidence type="ECO:0000256" key="3">
    <source>
        <dbReference type="ARBA" id="ARBA00005884"/>
    </source>
</evidence>
<evidence type="ECO:0000259" key="14">
    <source>
        <dbReference type="PROSITE" id="PS50089"/>
    </source>
</evidence>